<keyword evidence="4 7" id="KW-0812">Transmembrane</keyword>
<keyword evidence="2" id="KW-0813">Transport</keyword>
<feature type="transmembrane region" description="Helical" evidence="7">
    <location>
        <begin position="202"/>
        <end position="221"/>
    </location>
</feature>
<dbReference type="RefSeq" id="WP_209526319.1">
    <property type="nucleotide sequence ID" value="NZ_JAEEGA010000004.1"/>
</dbReference>
<dbReference type="Pfam" id="PF07690">
    <property type="entry name" value="MFS_1"/>
    <property type="match status" value="1"/>
</dbReference>
<evidence type="ECO:0000313" key="10">
    <source>
        <dbReference type="EMBL" id="MBP1040854.1"/>
    </source>
</evidence>
<feature type="domain" description="Major facilitator superfamily (MFS) profile" evidence="9">
    <location>
        <begin position="1"/>
        <end position="383"/>
    </location>
</feature>
<comment type="subcellular location">
    <subcellularLocation>
        <location evidence="1">Cell membrane</location>
        <topology evidence="1">Multi-pass membrane protein</topology>
    </subcellularLocation>
</comment>
<keyword evidence="8" id="KW-0732">Signal</keyword>
<dbReference type="EMBL" id="JAEEGA010000004">
    <property type="protein sequence ID" value="MBP1040854.1"/>
    <property type="molecule type" value="Genomic_DNA"/>
</dbReference>
<feature type="transmembrane region" description="Helical" evidence="7">
    <location>
        <begin position="164"/>
        <end position="181"/>
    </location>
</feature>
<sequence>MTIKAANLSKIGLLSVSLLVVSGGAIAANIPAISQSYSDVSQTLIELLTTMPSLFIMLTLLVGHKVATKIGYSRTILMGIFLVLIAGLLPVFTRSFMTLCFSRVLFGIGIGLFNPLLYVVSTTLYKGAELAKVIGLQSAFEGIGGMVMTFLVGQLLIINWRVSFLAYGLALPIFLLFALLVPKIPAVEADKAVITKKADISVWGYAVLLVVAVTVYMSLTVKLTSLLLTKGIGNATDGSNLMALVGLGAMLAGLVFGPVVTSLKRWTLPCSFLGLSFAMCLIAVAQHLVVAAFAVMLCGLSFRTFVPYIFNEVNQPVNNGQKNTTVLLIAFNLGAAFAPVTIAFFNRMVVNASLSGLFLSEALLMLLLAVGSGLWLLFKSRIERLRAS</sequence>
<keyword evidence="6 7" id="KW-0472">Membrane</keyword>
<dbReference type="InterPro" id="IPR011701">
    <property type="entry name" value="MFS"/>
</dbReference>
<feature type="transmembrane region" description="Helical" evidence="7">
    <location>
        <begin position="323"/>
        <end position="345"/>
    </location>
</feature>
<keyword evidence="11" id="KW-1185">Reference proteome</keyword>
<gene>
    <name evidence="10" type="ORF">I6N95_07540</name>
</gene>
<keyword evidence="3" id="KW-1003">Cell membrane</keyword>
<reference evidence="10" key="1">
    <citation type="submission" date="2020-12" db="EMBL/GenBank/DDBJ databases">
        <title>Vagococcus allomyrinae sp. nov. and Enterococcus lavae sp. nov., isolated from the larvae of Allomyrina dichotoma.</title>
        <authorList>
            <person name="Lee S.D."/>
        </authorList>
    </citation>
    <scope>NUCLEOTIDE SEQUENCE</scope>
    <source>
        <strain evidence="10">BWB3-3</strain>
    </source>
</reference>
<keyword evidence="5 7" id="KW-1133">Transmembrane helix</keyword>
<evidence type="ECO:0000256" key="3">
    <source>
        <dbReference type="ARBA" id="ARBA00022475"/>
    </source>
</evidence>
<dbReference type="InterPro" id="IPR050189">
    <property type="entry name" value="MFS_Efflux_Transporters"/>
</dbReference>
<feature type="transmembrane region" description="Helical" evidence="7">
    <location>
        <begin position="43"/>
        <end position="63"/>
    </location>
</feature>
<feature type="chain" id="PRO_5037373765" evidence="8">
    <location>
        <begin position="28"/>
        <end position="388"/>
    </location>
</feature>
<evidence type="ECO:0000256" key="2">
    <source>
        <dbReference type="ARBA" id="ARBA00022448"/>
    </source>
</evidence>
<feature type="transmembrane region" description="Helical" evidence="7">
    <location>
        <begin position="75"/>
        <end position="92"/>
    </location>
</feature>
<feature type="signal peptide" evidence="8">
    <location>
        <begin position="1"/>
        <end position="27"/>
    </location>
</feature>
<feature type="transmembrane region" description="Helical" evidence="7">
    <location>
        <begin position="104"/>
        <end position="127"/>
    </location>
</feature>
<evidence type="ECO:0000256" key="4">
    <source>
        <dbReference type="ARBA" id="ARBA00022692"/>
    </source>
</evidence>
<dbReference type="SUPFAM" id="SSF103473">
    <property type="entry name" value="MFS general substrate transporter"/>
    <property type="match status" value="1"/>
</dbReference>
<name>A0A940P9C8_9ENTE</name>
<feature type="transmembrane region" description="Helical" evidence="7">
    <location>
        <begin position="266"/>
        <end position="285"/>
    </location>
</feature>
<dbReference type="AlphaFoldDB" id="A0A940P9C8"/>
<dbReference type="Proteomes" id="UP000674938">
    <property type="component" value="Unassembled WGS sequence"/>
</dbReference>
<dbReference type="GO" id="GO:0022857">
    <property type="term" value="F:transmembrane transporter activity"/>
    <property type="evidence" value="ECO:0007669"/>
    <property type="project" value="InterPro"/>
</dbReference>
<comment type="caution">
    <text evidence="10">The sequence shown here is derived from an EMBL/GenBank/DDBJ whole genome shotgun (WGS) entry which is preliminary data.</text>
</comment>
<dbReference type="GO" id="GO:0005886">
    <property type="term" value="C:plasma membrane"/>
    <property type="evidence" value="ECO:0007669"/>
    <property type="project" value="UniProtKB-SubCell"/>
</dbReference>
<feature type="transmembrane region" description="Helical" evidence="7">
    <location>
        <begin position="357"/>
        <end position="378"/>
    </location>
</feature>
<evidence type="ECO:0000256" key="7">
    <source>
        <dbReference type="SAM" id="Phobius"/>
    </source>
</evidence>
<dbReference type="InterPro" id="IPR020846">
    <property type="entry name" value="MFS_dom"/>
</dbReference>
<dbReference type="InterPro" id="IPR036259">
    <property type="entry name" value="MFS_trans_sf"/>
</dbReference>
<dbReference type="PROSITE" id="PS50850">
    <property type="entry name" value="MFS"/>
    <property type="match status" value="1"/>
</dbReference>
<dbReference type="PANTHER" id="PTHR43124">
    <property type="entry name" value="PURINE EFFLUX PUMP PBUE"/>
    <property type="match status" value="1"/>
</dbReference>
<evidence type="ECO:0000313" key="11">
    <source>
        <dbReference type="Proteomes" id="UP000674938"/>
    </source>
</evidence>
<evidence type="ECO:0000256" key="6">
    <source>
        <dbReference type="ARBA" id="ARBA00023136"/>
    </source>
</evidence>
<dbReference type="PANTHER" id="PTHR43124:SF3">
    <property type="entry name" value="CHLORAMPHENICOL EFFLUX PUMP RV0191"/>
    <property type="match status" value="1"/>
</dbReference>
<organism evidence="10 11">
    <name type="scientific">Vagococcus allomyrinae</name>
    <dbReference type="NCBI Taxonomy" id="2794353"/>
    <lineage>
        <taxon>Bacteria</taxon>
        <taxon>Bacillati</taxon>
        <taxon>Bacillota</taxon>
        <taxon>Bacilli</taxon>
        <taxon>Lactobacillales</taxon>
        <taxon>Enterococcaceae</taxon>
        <taxon>Vagococcus</taxon>
    </lineage>
</organism>
<evidence type="ECO:0000259" key="9">
    <source>
        <dbReference type="PROSITE" id="PS50850"/>
    </source>
</evidence>
<accession>A0A940P9C8</accession>
<evidence type="ECO:0000256" key="8">
    <source>
        <dbReference type="SAM" id="SignalP"/>
    </source>
</evidence>
<proteinExistence type="predicted"/>
<feature type="transmembrane region" description="Helical" evidence="7">
    <location>
        <begin position="139"/>
        <end position="158"/>
    </location>
</feature>
<feature type="transmembrane region" description="Helical" evidence="7">
    <location>
        <begin position="241"/>
        <end position="259"/>
    </location>
</feature>
<feature type="transmembrane region" description="Helical" evidence="7">
    <location>
        <begin position="291"/>
        <end position="311"/>
    </location>
</feature>
<dbReference type="Gene3D" id="1.20.1250.20">
    <property type="entry name" value="MFS general substrate transporter like domains"/>
    <property type="match status" value="1"/>
</dbReference>
<evidence type="ECO:0000256" key="1">
    <source>
        <dbReference type="ARBA" id="ARBA00004651"/>
    </source>
</evidence>
<protein>
    <submittedName>
        <fullName evidence="10">MFS transporter</fullName>
    </submittedName>
</protein>
<evidence type="ECO:0000256" key="5">
    <source>
        <dbReference type="ARBA" id="ARBA00022989"/>
    </source>
</evidence>